<organism evidence="1 2">
    <name type="scientific">Pseudomonas synxantha</name>
    <dbReference type="NCBI Taxonomy" id="47883"/>
    <lineage>
        <taxon>Bacteria</taxon>
        <taxon>Pseudomonadati</taxon>
        <taxon>Pseudomonadota</taxon>
        <taxon>Gammaproteobacteria</taxon>
        <taxon>Pseudomonadales</taxon>
        <taxon>Pseudomonadaceae</taxon>
        <taxon>Pseudomonas</taxon>
    </lineage>
</organism>
<accession>A0ACC6JU51</accession>
<reference evidence="1" key="1">
    <citation type="submission" date="2023-07" db="EMBL/GenBank/DDBJ databases">
        <title>Sorghum-associated microbial communities from plants grown in Nebraska, USA.</title>
        <authorList>
            <person name="Schachtman D."/>
        </authorList>
    </citation>
    <scope>NUCLEOTIDE SEQUENCE</scope>
    <source>
        <strain evidence="1">BE46</strain>
    </source>
</reference>
<dbReference type="Proteomes" id="UP001259420">
    <property type="component" value="Unassembled WGS sequence"/>
</dbReference>
<comment type="caution">
    <text evidence="1">The sequence shown here is derived from an EMBL/GenBank/DDBJ whole genome shotgun (WGS) entry which is preliminary data.</text>
</comment>
<gene>
    <name evidence="1" type="ORF">J2X87_005068</name>
</gene>
<protein>
    <submittedName>
        <fullName evidence="1">Uncharacterized protein</fullName>
    </submittedName>
</protein>
<evidence type="ECO:0000313" key="1">
    <source>
        <dbReference type="EMBL" id="MDR6609964.1"/>
    </source>
</evidence>
<keyword evidence="2" id="KW-1185">Reference proteome</keyword>
<evidence type="ECO:0000313" key="2">
    <source>
        <dbReference type="Proteomes" id="UP001259420"/>
    </source>
</evidence>
<sequence length="104" mass="12526">MSRDFPELHDFFGAYFHQDWTVEHDTAEKIIDAFLAESDFEDLVAVQRELYVLLGQNKNELALREYLLTELSCYYSYWNVWESGESWLRHIAEKLARRLDRHSH</sequence>
<name>A0ACC6JU51_9PSED</name>
<proteinExistence type="predicted"/>
<dbReference type="EMBL" id="JAVDSD010000016">
    <property type="protein sequence ID" value="MDR6609964.1"/>
    <property type="molecule type" value="Genomic_DNA"/>
</dbReference>